<accession>A0A6L2NP49</accession>
<organism evidence="2">
    <name type="scientific">Tanacetum cinerariifolium</name>
    <name type="common">Dalmatian daisy</name>
    <name type="synonym">Chrysanthemum cinerariifolium</name>
    <dbReference type="NCBI Taxonomy" id="118510"/>
    <lineage>
        <taxon>Eukaryota</taxon>
        <taxon>Viridiplantae</taxon>
        <taxon>Streptophyta</taxon>
        <taxon>Embryophyta</taxon>
        <taxon>Tracheophyta</taxon>
        <taxon>Spermatophyta</taxon>
        <taxon>Magnoliopsida</taxon>
        <taxon>eudicotyledons</taxon>
        <taxon>Gunneridae</taxon>
        <taxon>Pentapetalae</taxon>
        <taxon>asterids</taxon>
        <taxon>campanulids</taxon>
        <taxon>Asterales</taxon>
        <taxon>Asteraceae</taxon>
        <taxon>Asteroideae</taxon>
        <taxon>Anthemideae</taxon>
        <taxon>Anthemidinae</taxon>
        <taxon>Tanacetum</taxon>
    </lineage>
</organism>
<gene>
    <name evidence="2" type="ORF">Tci_059898</name>
</gene>
<comment type="caution">
    <text evidence="2">The sequence shown here is derived from an EMBL/GenBank/DDBJ whole genome shotgun (WGS) entry which is preliminary data.</text>
</comment>
<sequence length="315" mass="36083">METIHVKSNELIVMAYECNNSGPSLNSSNFQDSSVELNEIQSQQDLDNLFAPLYEEYYASSTFEVSNNSVANTLDDEDTPLSSLIIVEDSDALQMVTSLEEPITHESATLVLETRSNEQIKEDVRELDGSTIMHSFEILEFEEAESSSKLLRPVKHEAMLDHNLIESMQDELNQFKRLDVWEAVPLPKGIHAIKMDVKTAFLNGPLKEEVFISQPDGFVDLNFPNHVYRIKKALYGLKQAPQAWYDKLSSFLIEHHFTKESGSRFHTAYRMGLIQHIGDFLELEMYTPYLLDGYGVLRQCSFDSSKYWIHRIGLE</sequence>
<name>A0A6L2NP49_TANCI</name>
<proteinExistence type="predicted"/>
<evidence type="ECO:0000259" key="1">
    <source>
        <dbReference type="Pfam" id="PF07727"/>
    </source>
</evidence>
<dbReference type="SUPFAM" id="SSF56672">
    <property type="entry name" value="DNA/RNA polymerases"/>
    <property type="match status" value="1"/>
</dbReference>
<feature type="domain" description="Reverse transcriptase Ty1/copia-type" evidence="1">
    <location>
        <begin position="192"/>
        <end position="260"/>
    </location>
</feature>
<dbReference type="EMBL" id="BKCJ010009639">
    <property type="protein sequence ID" value="GEU87920.1"/>
    <property type="molecule type" value="Genomic_DNA"/>
</dbReference>
<dbReference type="AlphaFoldDB" id="A0A6L2NP49"/>
<evidence type="ECO:0000313" key="2">
    <source>
        <dbReference type="EMBL" id="GEU87920.1"/>
    </source>
</evidence>
<reference evidence="2" key="1">
    <citation type="journal article" date="2019" name="Sci. Rep.">
        <title>Draft genome of Tanacetum cinerariifolium, the natural source of mosquito coil.</title>
        <authorList>
            <person name="Yamashiro T."/>
            <person name="Shiraishi A."/>
            <person name="Satake H."/>
            <person name="Nakayama K."/>
        </authorList>
    </citation>
    <scope>NUCLEOTIDE SEQUENCE</scope>
</reference>
<dbReference type="InterPro" id="IPR043502">
    <property type="entry name" value="DNA/RNA_pol_sf"/>
</dbReference>
<protein>
    <submittedName>
        <fullName evidence="2">Gag-Pol polyprotein</fullName>
    </submittedName>
</protein>
<dbReference type="InterPro" id="IPR013103">
    <property type="entry name" value="RVT_2"/>
</dbReference>
<dbReference type="Pfam" id="PF07727">
    <property type="entry name" value="RVT_2"/>
    <property type="match status" value="1"/>
</dbReference>